<sequence length="172" mass="19153">METATEQNKTVADARKAGSFQIIVFKQGNEEYALSIEQIKEVVITPTITRIPQTLPYIKGVANIRGNIIAILDLEEKFNIKRTADQHSGNHYTLVVESEDFKMGVLVREVPNTLTISAADFDESMNIITDVTSESNYVRGIIKVQGRLIILIDIFKVISQDVMAALRKNTAA</sequence>
<dbReference type="Gene3D" id="2.30.30.40">
    <property type="entry name" value="SH3 Domains"/>
    <property type="match status" value="1"/>
</dbReference>
<organism evidence="2 3">
    <name type="scientific">Dawidia cretensis</name>
    <dbReference type="NCBI Taxonomy" id="2782350"/>
    <lineage>
        <taxon>Bacteria</taxon>
        <taxon>Pseudomonadati</taxon>
        <taxon>Bacteroidota</taxon>
        <taxon>Cytophagia</taxon>
        <taxon>Cytophagales</taxon>
        <taxon>Chryseotaleaceae</taxon>
        <taxon>Dawidia</taxon>
    </lineage>
</organism>
<dbReference type="SMART" id="SM00260">
    <property type="entry name" value="CheW"/>
    <property type="match status" value="1"/>
</dbReference>
<gene>
    <name evidence="2" type="ORF">KK062_14455</name>
</gene>
<dbReference type="Proteomes" id="UP001319080">
    <property type="component" value="Unassembled WGS sequence"/>
</dbReference>
<evidence type="ECO:0000313" key="2">
    <source>
        <dbReference type="EMBL" id="MBT1709441.1"/>
    </source>
</evidence>
<dbReference type="SUPFAM" id="SSF50341">
    <property type="entry name" value="CheW-like"/>
    <property type="match status" value="1"/>
</dbReference>
<dbReference type="PANTHER" id="PTHR22617">
    <property type="entry name" value="CHEMOTAXIS SENSOR HISTIDINE KINASE-RELATED"/>
    <property type="match status" value="1"/>
</dbReference>
<dbReference type="GO" id="GO:0005829">
    <property type="term" value="C:cytosol"/>
    <property type="evidence" value="ECO:0007669"/>
    <property type="project" value="TreeGrafter"/>
</dbReference>
<accession>A0AAP2DXZ6</accession>
<dbReference type="PANTHER" id="PTHR22617:SF23">
    <property type="entry name" value="CHEMOTAXIS PROTEIN CHEW"/>
    <property type="match status" value="1"/>
</dbReference>
<dbReference type="InterPro" id="IPR039315">
    <property type="entry name" value="CheW"/>
</dbReference>
<protein>
    <submittedName>
        <fullName evidence="2">Chemotaxis protein CheW</fullName>
    </submittedName>
</protein>
<dbReference type="Gene3D" id="2.40.50.180">
    <property type="entry name" value="CheA-289, Domain 4"/>
    <property type="match status" value="1"/>
</dbReference>
<dbReference type="AlphaFoldDB" id="A0AAP2DXZ6"/>
<dbReference type="GO" id="GO:0006935">
    <property type="term" value="P:chemotaxis"/>
    <property type="evidence" value="ECO:0007669"/>
    <property type="project" value="InterPro"/>
</dbReference>
<proteinExistence type="predicted"/>
<dbReference type="InterPro" id="IPR036061">
    <property type="entry name" value="CheW-like_dom_sf"/>
</dbReference>
<name>A0AAP2DXZ6_9BACT</name>
<reference evidence="2 3" key="1">
    <citation type="submission" date="2021-05" db="EMBL/GenBank/DDBJ databases">
        <title>A Polyphasic approach of four new species of the genus Ohtaekwangia: Ohtaekwangia histidinii sp. nov., Ohtaekwangia cretensis sp. nov., Ohtaekwangia indiensis sp. nov., Ohtaekwangia reichenbachii sp. nov. from diverse environment.</title>
        <authorList>
            <person name="Octaviana S."/>
        </authorList>
    </citation>
    <scope>NUCLEOTIDE SEQUENCE [LARGE SCALE GENOMIC DNA]</scope>
    <source>
        <strain evidence="2 3">PWU5</strain>
    </source>
</reference>
<evidence type="ECO:0000313" key="3">
    <source>
        <dbReference type="Proteomes" id="UP001319080"/>
    </source>
</evidence>
<dbReference type="GO" id="GO:0007165">
    <property type="term" value="P:signal transduction"/>
    <property type="evidence" value="ECO:0007669"/>
    <property type="project" value="InterPro"/>
</dbReference>
<keyword evidence="3" id="KW-1185">Reference proteome</keyword>
<dbReference type="InterPro" id="IPR002545">
    <property type="entry name" value="CheW-lke_dom"/>
</dbReference>
<dbReference type="RefSeq" id="WP_254085019.1">
    <property type="nucleotide sequence ID" value="NZ_JAHESE010000013.1"/>
</dbReference>
<dbReference type="PROSITE" id="PS50851">
    <property type="entry name" value="CHEW"/>
    <property type="match status" value="1"/>
</dbReference>
<evidence type="ECO:0000259" key="1">
    <source>
        <dbReference type="PROSITE" id="PS50851"/>
    </source>
</evidence>
<dbReference type="Pfam" id="PF01584">
    <property type="entry name" value="CheW"/>
    <property type="match status" value="1"/>
</dbReference>
<dbReference type="EMBL" id="JAHESE010000013">
    <property type="protein sequence ID" value="MBT1709441.1"/>
    <property type="molecule type" value="Genomic_DNA"/>
</dbReference>
<comment type="caution">
    <text evidence="2">The sequence shown here is derived from an EMBL/GenBank/DDBJ whole genome shotgun (WGS) entry which is preliminary data.</text>
</comment>
<feature type="domain" description="CheW-like" evidence="1">
    <location>
        <begin position="19"/>
        <end position="163"/>
    </location>
</feature>